<protein>
    <submittedName>
        <fullName evidence="2">DUF4858 domain-containing protein</fullName>
    </submittedName>
</protein>
<reference evidence="2" key="2">
    <citation type="submission" date="2021-04" db="EMBL/GenBank/DDBJ databases">
        <authorList>
            <person name="Gilroy R."/>
        </authorList>
    </citation>
    <scope>NUCLEOTIDE SEQUENCE</scope>
    <source>
        <strain evidence="2">G4-2901</strain>
    </source>
</reference>
<evidence type="ECO:0000313" key="3">
    <source>
        <dbReference type="Proteomes" id="UP000783796"/>
    </source>
</evidence>
<dbReference type="AlphaFoldDB" id="A0A948TA53"/>
<keyword evidence="1" id="KW-0175">Coiled coil</keyword>
<accession>A0A948TA53</accession>
<reference evidence="2" key="1">
    <citation type="journal article" date="2021" name="PeerJ">
        <title>Extensive microbial diversity within the chicken gut microbiome revealed by metagenomics and culture.</title>
        <authorList>
            <person name="Gilroy R."/>
            <person name="Ravi A."/>
            <person name="Getino M."/>
            <person name="Pursley I."/>
            <person name="Horton D.L."/>
            <person name="Alikhan N.F."/>
            <person name="Baker D."/>
            <person name="Gharbi K."/>
            <person name="Hall N."/>
            <person name="Watson M."/>
            <person name="Adriaenssens E.M."/>
            <person name="Foster-Nyarko E."/>
            <person name="Jarju S."/>
            <person name="Secka A."/>
            <person name="Antonio M."/>
            <person name="Oren A."/>
            <person name="Chaudhuri R.R."/>
            <person name="La Ragione R."/>
            <person name="Hildebrand F."/>
            <person name="Pallen M.J."/>
        </authorList>
    </citation>
    <scope>NUCLEOTIDE SEQUENCE</scope>
    <source>
        <strain evidence="2">G4-2901</strain>
    </source>
</reference>
<evidence type="ECO:0000256" key="1">
    <source>
        <dbReference type="SAM" id="Coils"/>
    </source>
</evidence>
<dbReference type="EMBL" id="JAHLFW010000009">
    <property type="protein sequence ID" value="MBU3836964.1"/>
    <property type="molecule type" value="Genomic_DNA"/>
</dbReference>
<dbReference type="Proteomes" id="UP000783796">
    <property type="component" value="Unassembled WGS sequence"/>
</dbReference>
<comment type="caution">
    <text evidence="2">The sequence shown here is derived from an EMBL/GenBank/DDBJ whole genome shotgun (WGS) entry which is preliminary data.</text>
</comment>
<sequence length="344" mass="40010">MANSTLAQHLNTDFKNDFKKQNNKDSELKLNEEAIKLIKFDFMPEMESELNKPLESPLEKSWMQFKADLAVPKSLTDTTRVRKPKGYIRMLPYSIWTKFGEDPVYDVMVFGKKQKEYEITWTINPFGDDDDNYGLSISPSAGGISDGMRMRGAGIAIGGLDIMGFFYDNLTARGRMLKHNRKHANAWKIYQKYQPSLNDSIKFPTFYSGMTAPVFDYSKAGGAGMAITEFPELTDSMKAEIEKVITTKRDSLREEYLEKANEEADKERNPDRVKKSFRWDVRKARKANIRKQKEEELKAKEEKMLEELPGSMDSLYIYMRRKEQREAEKRAEEEKIRKMRFGVE</sequence>
<gene>
    <name evidence="2" type="ORF">H9777_01285</name>
</gene>
<feature type="coiled-coil region" evidence="1">
    <location>
        <begin position="249"/>
        <end position="304"/>
    </location>
</feature>
<name>A0A948TA53_9BACT</name>
<evidence type="ECO:0000313" key="2">
    <source>
        <dbReference type="EMBL" id="MBU3836964.1"/>
    </source>
</evidence>
<organism evidence="2 3">
    <name type="scientific">Candidatus Phocaeicola faecigallinarum</name>
    <dbReference type="NCBI Taxonomy" id="2838732"/>
    <lineage>
        <taxon>Bacteria</taxon>
        <taxon>Pseudomonadati</taxon>
        <taxon>Bacteroidota</taxon>
        <taxon>Bacteroidia</taxon>
        <taxon>Bacteroidales</taxon>
        <taxon>Bacteroidaceae</taxon>
        <taxon>Phocaeicola</taxon>
    </lineage>
</organism>
<proteinExistence type="predicted"/>